<reference evidence="1 2" key="1">
    <citation type="submission" date="2021-06" db="EMBL/GenBank/DDBJ databases">
        <title>Bradyrhizobium sp. S2-11-4 Genome sequencing.</title>
        <authorList>
            <person name="Jin L."/>
        </authorList>
    </citation>
    <scope>NUCLEOTIDE SEQUENCE [LARGE SCALE GENOMIC DNA]</scope>
    <source>
        <strain evidence="1 2">S2-11-4</strain>
    </source>
</reference>
<proteinExistence type="predicted"/>
<dbReference type="AlphaFoldDB" id="A0A975RX39"/>
<protein>
    <submittedName>
        <fullName evidence="1">Uncharacterized protein</fullName>
    </submittedName>
</protein>
<dbReference type="Proteomes" id="UP000676951">
    <property type="component" value="Chromosome"/>
</dbReference>
<organism evidence="1 2">
    <name type="scientific">Bradyrhizobium sediminis</name>
    <dbReference type="NCBI Taxonomy" id="2840469"/>
    <lineage>
        <taxon>Bacteria</taxon>
        <taxon>Pseudomonadati</taxon>
        <taxon>Pseudomonadota</taxon>
        <taxon>Alphaproteobacteria</taxon>
        <taxon>Hyphomicrobiales</taxon>
        <taxon>Nitrobacteraceae</taxon>
        <taxon>Bradyrhizobium</taxon>
    </lineage>
</organism>
<name>A0A975RX39_9BRAD</name>
<dbReference type="RefSeq" id="WP_215604551.1">
    <property type="nucleotide sequence ID" value="NZ_CP076136.1"/>
</dbReference>
<evidence type="ECO:0000313" key="1">
    <source>
        <dbReference type="EMBL" id="QWG23802.1"/>
    </source>
</evidence>
<keyword evidence="2" id="KW-1185">Reference proteome</keyword>
<accession>A0A975RX39</accession>
<dbReference type="EMBL" id="CP076136">
    <property type="protein sequence ID" value="QWG23802.1"/>
    <property type="molecule type" value="Genomic_DNA"/>
</dbReference>
<gene>
    <name evidence="1" type="ORF">KMZ93_02305</name>
</gene>
<sequence>MSSAKRRINSTGRKKISQDKIDLSILSVVPGEPLRAKIGIDLGSLDLPSSAAVSVEAYHRSTAMRFDCGTVGAKKIPEVLILNELDQAGGVLFRIKIVDREGQPGKILASADRVRPSIEGEHIGRKSIFPVEYRDLGQEIWRVDIDDDAGPFLLLNSKISALMHRIDANPLVAGALLPAAFRIVLLHIASDPSEDDEEGGGWKTDWKRFCKEGLGVDDEPEELEDDDAKEAWVDNVVRRYCETRAFVEKTRQMMTPEQTHG</sequence>
<evidence type="ECO:0000313" key="2">
    <source>
        <dbReference type="Proteomes" id="UP000676951"/>
    </source>
</evidence>